<evidence type="ECO:0000313" key="1">
    <source>
        <dbReference type="EMBL" id="KAJ8676369.1"/>
    </source>
</evidence>
<keyword evidence="2" id="KW-1185">Reference proteome</keyword>
<accession>A0ACC2P1G8</accession>
<protein>
    <submittedName>
        <fullName evidence="1">Uncharacterized protein</fullName>
    </submittedName>
</protein>
<organism evidence="1 2">
    <name type="scientific">Eretmocerus hayati</name>
    <dbReference type="NCBI Taxonomy" id="131215"/>
    <lineage>
        <taxon>Eukaryota</taxon>
        <taxon>Metazoa</taxon>
        <taxon>Ecdysozoa</taxon>
        <taxon>Arthropoda</taxon>
        <taxon>Hexapoda</taxon>
        <taxon>Insecta</taxon>
        <taxon>Pterygota</taxon>
        <taxon>Neoptera</taxon>
        <taxon>Endopterygota</taxon>
        <taxon>Hymenoptera</taxon>
        <taxon>Apocrita</taxon>
        <taxon>Proctotrupomorpha</taxon>
        <taxon>Chalcidoidea</taxon>
        <taxon>Aphelinidae</taxon>
        <taxon>Aphelininae</taxon>
        <taxon>Eretmocerus</taxon>
    </lineage>
</organism>
<name>A0ACC2P1G8_9HYME</name>
<sequence>MDKNGFGKLIWAVYHGKNKLIESLLEDNVPVNNLSAPDQDFRSPLHSSVYVGDPVIVKKLLDKGASVNVYNVNWETALMLAAKFGKYEIVDILLSDKGLKNISNKEGLTHLHIACMRNRVDVVEKLLKNKEDINASVSRSSFRWGGYTPLHFAVRYGCVDTVAFLLNSGANFTIQNSKTLTPLHLADMIRNVEIIDMILKAHRRIVRNPANSKGLSHFHIACTRNNPEPVKCFIRNGACLSEKVNDRSRNWANFTAIDFAIYYDCIDIVKLLLIEGGRKLFPSSDFDRTTRAYHSGNRQLINLFLLRDELIEKNTMKIQKNPLLHSSCMYFDLPTIHEILAEAPGEINKITFDGSTPLHLAIERGDGRIAEFLLNSGADYHLKNADEKTPLHLAFEYGMHSIIQTILDDLIGMKEDVIDNYGISHLHIACMADNIAAVSRLIKLGANVNQSVNQDSPFSPGFTPLHFTAKYGSVRIIRTLLENGASYSATDKNNLSPFDILIYRCQHFELNSNDEDLDLLRSIILFHLEKKDNSFNDRGFSLLHLFNYNDGNDTEAFRNLVNEFPGDVNKSIHKMNTPSDGYTPLHFAMSDGDSFHIQLLIDMGADLMSVTDNGTTPFHLTFNRFYVPEISMNTSDFAKMQHNPYCPEGHSLFHIACMEGNLDWIKYFLDHGVDPNTRTTVEGYEFDDMTALHVAAKTQGRSRLPVMNMLLKYGADATIKDDYLNTPLHHMIGSIETECVDILISHGVDVNSRNAENETALLSICRNHNMYCERQLREKMVSLLNHGTDINLEDEKGITPLSYMGNLINVIHDDFSPCIPILLEHVVKLKEMSLYISETNEEAYSNLLQVISVERRSRLSTLSLQCKEELTLIKNIRLDKYTSLLEFLSKDLNALAAMSENHEIQKMANYFPKTFPIYGYLLESMITAQLIKGQERRPLLDESEKILKLLMKISLPRLCSEKILGPLSNADLKNLILSKADNVPIA</sequence>
<gene>
    <name evidence="1" type="ORF">QAD02_012156</name>
</gene>
<dbReference type="Proteomes" id="UP001239111">
    <property type="component" value="Chromosome 2"/>
</dbReference>
<evidence type="ECO:0000313" key="2">
    <source>
        <dbReference type="Proteomes" id="UP001239111"/>
    </source>
</evidence>
<dbReference type="EMBL" id="CM056742">
    <property type="protein sequence ID" value="KAJ8676369.1"/>
    <property type="molecule type" value="Genomic_DNA"/>
</dbReference>
<proteinExistence type="predicted"/>
<reference evidence="1" key="1">
    <citation type="submission" date="2023-04" db="EMBL/GenBank/DDBJ databases">
        <title>A chromosome-level genome assembly of the parasitoid wasp Eretmocerus hayati.</title>
        <authorList>
            <person name="Zhong Y."/>
            <person name="Liu S."/>
            <person name="Liu Y."/>
        </authorList>
    </citation>
    <scope>NUCLEOTIDE SEQUENCE</scope>
    <source>
        <strain evidence="1">ZJU_SS_LIU_2023</strain>
    </source>
</reference>
<comment type="caution">
    <text evidence="1">The sequence shown here is derived from an EMBL/GenBank/DDBJ whole genome shotgun (WGS) entry which is preliminary data.</text>
</comment>